<dbReference type="OMA" id="QEWEHTD"/>
<dbReference type="OrthoDB" id="5320532at2759"/>
<dbReference type="GeneID" id="19898150"/>
<organism evidence="2 3">
    <name type="scientific">Coniosporium apollinis (strain CBS 100218)</name>
    <name type="common">Rock-inhabiting black yeast</name>
    <dbReference type="NCBI Taxonomy" id="1168221"/>
    <lineage>
        <taxon>Eukaryota</taxon>
        <taxon>Fungi</taxon>
        <taxon>Dikarya</taxon>
        <taxon>Ascomycota</taxon>
        <taxon>Pezizomycotina</taxon>
        <taxon>Dothideomycetes</taxon>
        <taxon>Dothideomycetes incertae sedis</taxon>
        <taxon>Coniosporium</taxon>
    </lineage>
</organism>
<keyword evidence="3" id="KW-1185">Reference proteome</keyword>
<accession>R7YIM0</accession>
<proteinExistence type="predicted"/>
<dbReference type="GO" id="GO:0031145">
    <property type="term" value="P:anaphase-promoting complex-dependent catabolic process"/>
    <property type="evidence" value="ECO:0007669"/>
    <property type="project" value="InterPro"/>
</dbReference>
<dbReference type="AlphaFoldDB" id="R7YIM0"/>
<dbReference type="Proteomes" id="UP000016924">
    <property type="component" value="Unassembled WGS sequence"/>
</dbReference>
<dbReference type="STRING" id="1168221.R7YIM0"/>
<dbReference type="Pfam" id="PF05841">
    <property type="entry name" value="Apc15p"/>
    <property type="match status" value="1"/>
</dbReference>
<name>R7YIM0_CONA1</name>
<feature type="compositionally biased region" description="Acidic residues" evidence="1">
    <location>
        <begin position="196"/>
        <end position="207"/>
    </location>
</feature>
<feature type="compositionally biased region" description="Acidic residues" evidence="1">
    <location>
        <begin position="135"/>
        <end position="173"/>
    </location>
</feature>
<feature type="region of interest" description="Disordered" evidence="1">
    <location>
        <begin position="30"/>
        <end position="55"/>
    </location>
</feature>
<feature type="compositionally biased region" description="Low complexity" evidence="1">
    <location>
        <begin position="297"/>
        <end position="318"/>
    </location>
</feature>
<dbReference type="InterPro" id="IPR008402">
    <property type="entry name" value="APC_su15/mnd2"/>
</dbReference>
<feature type="compositionally biased region" description="Basic and acidic residues" evidence="1">
    <location>
        <begin position="213"/>
        <end position="223"/>
    </location>
</feature>
<dbReference type="eggNOG" id="ENOG502S6VF">
    <property type="taxonomic scope" value="Eukaryota"/>
</dbReference>
<dbReference type="EMBL" id="JH767556">
    <property type="protein sequence ID" value="EON61624.1"/>
    <property type="molecule type" value="Genomic_DNA"/>
</dbReference>
<sequence>MMMLSLPPIIPRDDHIIGYPSALAFSSLDTDNDDNLTSNPHQHPARRPQTSQSNPRTPLALLAADEKLVQQRKQNVRRFGAGWLRPPGINKTYQATMDEAAEREEQEAQARREMAMMELAEAEREEEERRRVAEGGDEEGEEEVGERDLDADVPEADDGEEEEEDDEDEDTEGDHEGASFNEESFIEGSEVMAPEEINEMLEMEEAEMSGILQEERELGFGERDLDDSVPEAGSYQHTDTELEEESSEEEMMSAPRHAQVQMMPPAGSRRVTPLRVQHQDTPPLRSRGRGLRPDAGSFDSSELGAGSSSFLGSSPFASRGRTLGDDSRQRMLNTRPPQRRGH</sequence>
<evidence type="ECO:0000256" key="1">
    <source>
        <dbReference type="SAM" id="MobiDB-lite"/>
    </source>
</evidence>
<protein>
    <recommendedName>
        <fullName evidence="4">Apc15p protein</fullName>
    </recommendedName>
</protein>
<evidence type="ECO:0000313" key="3">
    <source>
        <dbReference type="Proteomes" id="UP000016924"/>
    </source>
</evidence>
<gene>
    <name evidence="2" type="ORF">W97_00839</name>
</gene>
<feature type="region of interest" description="Disordered" evidence="1">
    <location>
        <begin position="120"/>
        <end position="342"/>
    </location>
</feature>
<dbReference type="GO" id="GO:0005680">
    <property type="term" value="C:anaphase-promoting complex"/>
    <property type="evidence" value="ECO:0007669"/>
    <property type="project" value="InterPro"/>
</dbReference>
<evidence type="ECO:0008006" key="4">
    <source>
        <dbReference type="Google" id="ProtNLM"/>
    </source>
</evidence>
<reference evidence="3" key="1">
    <citation type="submission" date="2012-06" db="EMBL/GenBank/DDBJ databases">
        <title>The genome sequence of Coniosporium apollinis CBS 100218.</title>
        <authorList>
            <consortium name="The Broad Institute Genome Sequencing Platform"/>
            <person name="Cuomo C."/>
            <person name="Gorbushina A."/>
            <person name="Noack S."/>
            <person name="Walker B."/>
            <person name="Young S.K."/>
            <person name="Zeng Q."/>
            <person name="Gargeya S."/>
            <person name="Fitzgerald M."/>
            <person name="Haas B."/>
            <person name="Abouelleil A."/>
            <person name="Alvarado L."/>
            <person name="Arachchi H.M."/>
            <person name="Berlin A.M."/>
            <person name="Chapman S.B."/>
            <person name="Goldberg J."/>
            <person name="Griggs A."/>
            <person name="Gujja S."/>
            <person name="Hansen M."/>
            <person name="Howarth C."/>
            <person name="Imamovic A."/>
            <person name="Larimer J."/>
            <person name="McCowan C."/>
            <person name="Montmayeur A."/>
            <person name="Murphy C."/>
            <person name="Neiman D."/>
            <person name="Pearson M."/>
            <person name="Priest M."/>
            <person name="Roberts A."/>
            <person name="Saif S."/>
            <person name="Shea T."/>
            <person name="Sisk P."/>
            <person name="Sykes S."/>
            <person name="Wortman J."/>
            <person name="Nusbaum C."/>
            <person name="Birren B."/>
        </authorList>
    </citation>
    <scope>NUCLEOTIDE SEQUENCE [LARGE SCALE GENOMIC DNA]</scope>
    <source>
        <strain evidence="3">CBS 100218</strain>
    </source>
</reference>
<dbReference type="HOGENOM" id="CLU_045844_0_0_1"/>
<dbReference type="RefSeq" id="XP_007776941.1">
    <property type="nucleotide sequence ID" value="XM_007778751.1"/>
</dbReference>
<feature type="compositionally biased region" description="Acidic residues" evidence="1">
    <location>
        <begin position="241"/>
        <end position="251"/>
    </location>
</feature>
<evidence type="ECO:0000313" key="2">
    <source>
        <dbReference type="EMBL" id="EON61624.1"/>
    </source>
</evidence>